<comment type="caution">
    <text evidence="1">The sequence shown here is derived from an EMBL/GenBank/DDBJ whole genome shotgun (WGS) entry which is preliminary data.</text>
</comment>
<accession>A0ABQ2Z3S3</accession>
<gene>
    <name evidence="1" type="ORF">GCM10010324_54270</name>
</gene>
<keyword evidence="2" id="KW-1185">Reference proteome</keyword>
<reference evidence="2" key="1">
    <citation type="journal article" date="2019" name="Int. J. Syst. Evol. Microbiol.">
        <title>The Global Catalogue of Microorganisms (GCM) 10K type strain sequencing project: providing services to taxonomists for standard genome sequencing and annotation.</title>
        <authorList>
            <consortium name="The Broad Institute Genomics Platform"/>
            <consortium name="The Broad Institute Genome Sequencing Center for Infectious Disease"/>
            <person name="Wu L."/>
            <person name="Ma J."/>
        </authorList>
    </citation>
    <scope>NUCLEOTIDE SEQUENCE [LARGE SCALE GENOMIC DNA]</scope>
    <source>
        <strain evidence="2">JCM 4586</strain>
    </source>
</reference>
<organism evidence="1 2">
    <name type="scientific">Streptomyces hiroshimensis</name>
    <dbReference type="NCBI Taxonomy" id="66424"/>
    <lineage>
        <taxon>Bacteria</taxon>
        <taxon>Bacillati</taxon>
        <taxon>Actinomycetota</taxon>
        <taxon>Actinomycetes</taxon>
        <taxon>Kitasatosporales</taxon>
        <taxon>Streptomycetaceae</taxon>
        <taxon>Streptomyces</taxon>
    </lineage>
</organism>
<evidence type="ECO:0000313" key="1">
    <source>
        <dbReference type="EMBL" id="GGY00779.1"/>
    </source>
</evidence>
<protein>
    <submittedName>
        <fullName evidence="1">Uncharacterized protein</fullName>
    </submittedName>
</protein>
<evidence type="ECO:0000313" key="2">
    <source>
        <dbReference type="Proteomes" id="UP000659223"/>
    </source>
</evidence>
<name>A0ABQ2Z3S3_9ACTN</name>
<proteinExistence type="predicted"/>
<sequence length="220" mass="24557">MHEVTPHAVSEQQIVQAMEDIYMRTFHRYQGLRYDGLSLKGLQAMQDELLDYVAACALTDPALDELSRTALLTAAECSLGITDVSCFPNGDQEIRLPLIDERLSSEEVTFGDDVVEEAPTARTWWNTFAICLVSGLIWDWQRVTGLVLREDFAPAIRDGVPYSKLTSTSDRRTSLRWTRCAATSPRRAGTFLGTGRPCPFAGRTPTSAPWRPASWMRSAP</sequence>
<dbReference type="Proteomes" id="UP000659223">
    <property type="component" value="Unassembled WGS sequence"/>
</dbReference>
<dbReference type="EMBL" id="BMUT01000013">
    <property type="protein sequence ID" value="GGY00779.1"/>
    <property type="molecule type" value="Genomic_DNA"/>
</dbReference>